<keyword evidence="3" id="KW-0677">Repeat</keyword>
<comment type="subcellular location">
    <subcellularLocation>
        <location evidence="1">Nucleus</location>
    </subcellularLocation>
</comment>
<keyword evidence="2" id="KW-0479">Metal-binding</keyword>
<dbReference type="Gene3D" id="3.30.160.60">
    <property type="entry name" value="Classic Zinc Finger"/>
    <property type="match status" value="5"/>
</dbReference>
<dbReference type="SMART" id="SM00355">
    <property type="entry name" value="ZnF_C2H2"/>
    <property type="match status" value="4"/>
</dbReference>
<dbReference type="EMBL" id="OB661412">
    <property type="protein sequence ID" value="CAD7228164.1"/>
    <property type="molecule type" value="Genomic_DNA"/>
</dbReference>
<evidence type="ECO:0000256" key="1">
    <source>
        <dbReference type="ARBA" id="ARBA00004123"/>
    </source>
</evidence>
<dbReference type="FunFam" id="3.30.160.60:FF:000646">
    <property type="entry name" value="Myeloid zinc finger 1"/>
    <property type="match status" value="1"/>
</dbReference>
<name>A0A7R8ZLB1_9CRUS</name>
<dbReference type="PANTHER" id="PTHR24394:SF48">
    <property type="entry name" value="ZINC FINGER PROTEIN 771"/>
    <property type="match status" value="1"/>
</dbReference>
<feature type="compositionally biased region" description="Basic residues" evidence="10">
    <location>
        <begin position="72"/>
        <end position="85"/>
    </location>
</feature>
<dbReference type="AlphaFoldDB" id="A0A7R8ZLB1"/>
<protein>
    <submittedName>
        <fullName evidence="11">Uncharacterized protein</fullName>
    </submittedName>
</protein>
<sequence>MRRRACNVIFEFTLERSHISVTVNSSRLSFIETGTLRRHLRSHTGERPFQCNLSEKKLTRSNANESGATRRQWNRRTKRKSPKTKKATVPYDCAVCGKLFKQRCNLKRHEKVHARQAVGNWRKEKPGRESNSRPFSREGSLTSRCSGLSIALRRLPFECRVYEREFKSCSGDAKKSLQCHIRIHAREEPHQCHCQLIETVIHRDWNSVRIHTGEEPYVCNVCGKRFSQGGALQSHVRIHTGERPHHCQLCSASFIATGALRRHLKTHTGERPFQCNFCGKKFTQSSSLRTHERRMHAEEKSSVPQ</sequence>
<feature type="compositionally biased region" description="Polar residues" evidence="10">
    <location>
        <begin position="60"/>
        <end position="71"/>
    </location>
</feature>
<keyword evidence="7" id="KW-0238">DNA-binding</keyword>
<dbReference type="SUPFAM" id="SSF57667">
    <property type="entry name" value="beta-beta-alpha zinc fingers"/>
    <property type="match status" value="4"/>
</dbReference>
<evidence type="ECO:0000256" key="6">
    <source>
        <dbReference type="ARBA" id="ARBA00023015"/>
    </source>
</evidence>
<dbReference type="Pfam" id="PF13465">
    <property type="entry name" value="zf-H2C2_2"/>
    <property type="match status" value="1"/>
</dbReference>
<dbReference type="FunFam" id="3.30.160.60:FF:003017">
    <property type="entry name" value="Si:cabz01054396.2"/>
    <property type="match status" value="1"/>
</dbReference>
<proteinExistence type="predicted"/>
<keyword evidence="4" id="KW-0863">Zinc-finger</keyword>
<dbReference type="InterPro" id="IPR013087">
    <property type="entry name" value="Znf_C2H2_type"/>
</dbReference>
<dbReference type="FunFam" id="3.30.160.60:FF:000450">
    <property type="entry name" value="PR domain zinc finger protein 14"/>
    <property type="match status" value="1"/>
</dbReference>
<evidence type="ECO:0000256" key="10">
    <source>
        <dbReference type="SAM" id="MobiDB-lite"/>
    </source>
</evidence>
<evidence type="ECO:0000256" key="4">
    <source>
        <dbReference type="ARBA" id="ARBA00022771"/>
    </source>
</evidence>
<feature type="region of interest" description="Disordered" evidence="10">
    <location>
        <begin position="57"/>
        <end position="85"/>
    </location>
</feature>
<evidence type="ECO:0000256" key="8">
    <source>
        <dbReference type="ARBA" id="ARBA00023163"/>
    </source>
</evidence>
<keyword evidence="5" id="KW-0862">Zinc</keyword>
<organism evidence="11">
    <name type="scientific">Cyprideis torosa</name>
    <dbReference type="NCBI Taxonomy" id="163714"/>
    <lineage>
        <taxon>Eukaryota</taxon>
        <taxon>Metazoa</taxon>
        <taxon>Ecdysozoa</taxon>
        <taxon>Arthropoda</taxon>
        <taxon>Crustacea</taxon>
        <taxon>Oligostraca</taxon>
        <taxon>Ostracoda</taxon>
        <taxon>Podocopa</taxon>
        <taxon>Podocopida</taxon>
        <taxon>Cytherocopina</taxon>
        <taxon>Cytheroidea</taxon>
        <taxon>Cytherideidae</taxon>
        <taxon>Cyprideis</taxon>
    </lineage>
</organism>
<keyword evidence="9" id="KW-0539">Nucleus</keyword>
<evidence type="ECO:0000256" key="2">
    <source>
        <dbReference type="ARBA" id="ARBA00022723"/>
    </source>
</evidence>
<dbReference type="FunFam" id="3.30.160.60:FF:000912">
    <property type="entry name" value="Zinc finger protein 660"/>
    <property type="match status" value="1"/>
</dbReference>
<dbReference type="GO" id="GO:0008270">
    <property type="term" value="F:zinc ion binding"/>
    <property type="evidence" value="ECO:0007669"/>
    <property type="project" value="UniProtKB-KW"/>
</dbReference>
<dbReference type="Pfam" id="PF00096">
    <property type="entry name" value="zf-C2H2"/>
    <property type="match status" value="2"/>
</dbReference>
<evidence type="ECO:0000313" key="11">
    <source>
        <dbReference type="EMBL" id="CAD7228164.1"/>
    </source>
</evidence>
<dbReference type="GO" id="GO:0000981">
    <property type="term" value="F:DNA-binding transcription factor activity, RNA polymerase II-specific"/>
    <property type="evidence" value="ECO:0007669"/>
    <property type="project" value="TreeGrafter"/>
</dbReference>
<dbReference type="GO" id="GO:0005634">
    <property type="term" value="C:nucleus"/>
    <property type="evidence" value="ECO:0007669"/>
    <property type="project" value="UniProtKB-SubCell"/>
</dbReference>
<evidence type="ECO:0000256" key="3">
    <source>
        <dbReference type="ARBA" id="ARBA00022737"/>
    </source>
</evidence>
<dbReference type="OrthoDB" id="6355685at2759"/>
<dbReference type="InterPro" id="IPR036236">
    <property type="entry name" value="Znf_C2H2_sf"/>
</dbReference>
<accession>A0A7R8ZLB1</accession>
<dbReference type="PANTHER" id="PTHR24394">
    <property type="entry name" value="ZINC FINGER PROTEIN"/>
    <property type="match status" value="1"/>
</dbReference>
<reference evidence="11" key="1">
    <citation type="submission" date="2020-11" db="EMBL/GenBank/DDBJ databases">
        <authorList>
            <person name="Tran Van P."/>
        </authorList>
    </citation>
    <scope>NUCLEOTIDE SEQUENCE</scope>
</reference>
<dbReference type="GO" id="GO:0003677">
    <property type="term" value="F:DNA binding"/>
    <property type="evidence" value="ECO:0007669"/>
    <property type="project" value="UniProtKB-KW"/>
</dbReference>
<evidence type="ECO:0000256" key="9">
    <source>
        <dbReference type="ARBA" id="ARBA00023242"/>
    </source>
</evidence>
<gene>
    <name evidence="11" type="ORF">CTOB1V02_LOCUS6053</name>
</gene>
<evidence type="ECO:0000256" key="5">
    <source>
        <dbReference type="ARBA" id="ARBA00022833"/>
    </source>
</evidence>
<dbReference type="PROSITE" id="PS00028">
    <property type="entry name" value="ZINC_FINGER_C2H2_1"/>
    <property type="match status" value="4"/>
</dbReference>
<keyword evidence="8" id="KW-0804">Transcription</keyword>
<evidence type="ECO:0000256" key="7">
    <source>
        <dbReference type="ARBA" id="ARBA00023125"/>
    </source>
</evidence>
<dbReference type="PROSITE" id="PS50157">
    <property type="entry name" value="ZINC_FINGER_C2H2_2"/>
    <property type="match status" value="5"/>
</dbReference>
<keyword evidence="6" id="KW-0805">Transcription regulation</keyword>